<proteinExistence type="predicted"/>
<dbReference type="GO" id="GO:0004131">
    <property type="term" value="F:cytosine deaminase activity"/>
    <property type="evidence" value="ECO:0007669"/>
    <property type="project" value="UniProtKB-EC"/>
</dbReference>
<evidence type="ECO:0000313" key="2">
    <source>
        <dbReference type="EMBL" id="MBA8809011.1"/>
    </source>
</evidence>
<dbReference type="NCBIfam" id="NF004636">
    <property type="entry name" value="PRK05985.1"/>
    <property type="match status" value="1"/>
</dbReference>
<dbReference type="SUPFAM" id="SSF51338">
    <property type="entry name" value="Composite domain of metallo-dependent hydrolases"/>
    <property type="match status" value="1"/>
</dbReference>
<dbReference type="EMBL" id="JACGWV010000001">
    <property type="protein sequence ID" value="MBA8809011.1"/>
    <property type="molecule type" value="Genomic_DNA"/>
</dbReference>
<dbReference type="Pfam" id="PF07969">
    <property type="entry name" value="Amidohydro_3"/>
    <property type="match status" value="1"/>
</dbReference>
<organism evidence="2 3">
    <name type="scientific">Promicromonospora sukumoe</name>
    <dbReference type="NCBI Taxonomy" id="88382"/>
    <lineage>
        <taxon>Bacteria</taxon>
        <taxon>Bacillati</taxon>
        <taxon>Actinomycetota</taxon>
        <taxon>Actinomycetes</taxon>
        <taxon>Micrococcales</taxon>
        <taxon>Promicromonosporaceae</taxon>
        <taxon>Promicromonospora</taxon>
    </lineage>
</organism>
<protein>
    <submittedName>
        <fullName evidence="2">Cytosine deaminase</fullName>
        <ecNumber evidence="2">3.5.4.1</ecNumber>
    </submittedName>
</protein>
<keyword evidence="3" id="KW-1185">Reference proteome</keyword>
<dbReference type="Proteomes" id="UP000540568">
    <property type="component" value="Unassembled WGS sequence"/>
</dbReference>
<comment type="caution">
    <text evidence="2">The sequence shown here is derived from an EMBL/GenBank/DDBJ whole genome shotgun (WGS) entry which is preliminary data.</text>
</comment>
<evidence type="ECO:0000259" key="1">
    <source>
        <dbReference type="Pfam" id="PF07969"/>
    </source>
</evidence>
<dbReference type="Gene3D" id="3.20.20.140">
    <property type="entry name" value="Metal-dependent hydrolases"/>
    <property type="match status" value="1"/>
</dbReference>
<dbReference type="CDD" id="cd01293">
    <property type="entry name" value="Bact_CD"/>
    <property type="match status" value="1"/>
</dbReference>
<gene>
    <name evidence="2" type="ORF">FHX71_002953</name>
</gene>
<sequence length="427" mass="43939">MSTAPSNTPSTTPPTSRTDTVTVLRDVRPWGGERSDLHVADGVITAVVPHDPAARAVGTPGSTDADTAPDAGVVEGNGLLALPGLVNAHAHVDKSWWGKPWVSYGGEPGTQGRIAHERAHRDELGIPGVDVTLAVLRESVRTGTTAVRSHVDVDLGVGLRGIEVVREAAATLGGAVHVEIVAFPQDGVLRRPGVLDLLDQAAAAGAEHIGGLDPASIDRDPVGQLDGLFAIAERHGVGIDVHLHDGGELGAFQIELMIDRTVRAGLQGKVNVAHGFAVGQLAGARQADLVAAMGEAGISMTTVAPIGAAPLPLHALRAGGVPVGLGTDGIRDLWSPYGTGDLLTLTTQLARLSGFRRDEDLVTAARIASADAARFVGREVHDLVVGAPADVVLVDAQNVPDAVVRAPRRALVVAAGRVVARDGEVLV</sequence>
<feature type="domain" description="Amidohydrolase 3" evidence="1">
    <location>
        <begin position="135"/>
        <end position="420"/>
    </location>
</feature>
<dbReference type="RefSeq" id="WP_182617516.1">
    <property type="nucleotide sequence ID" value="NZ_BAAATF010000003.1"/>
</dbReference>
<dbReference type="PANTHER" id="PTHR32027:SF9">
    <property type="entry name" value="BLL3847 PROTEIN"/>
    <property type="match status" value="1"/>
</dbReference>
<keyword evidence="2" id="KW-0378">Hydrolase</keyword>
<dbReference type="SUPFAM" id="SSF51556">
    <property type="entry name" value="Metallo-dependent hydrolases"/>
    <property type="match status" value="1"/>
</dbReference>
<dbReference type="InterPro" id="IPR052349">
    <property type="entry name" value="Metallo-hydrolase_Enzymes"/>
</dbReference>
<dbReference type="EC" id="3.5.4.1" evidence="2"/>
<reference evidence="2 3" key="1">
    <citation type="submission" date="2020-07" db="EMBL/GenBank/DDBJ databases">
        <title>Sequencing the genomes of 1000 actinobacteria strains.</title>
        <authorList>
            <person name="Klenk H.-P."/>
        </authorList>
    </citation>
    <scope>NUCLEOTIDE SEQUENCE [LARGE SCALE GENOMIC DNA]</scope>
    <source>
        <strain evidence="2 3">DSM 44121</strain>
    </source>
</reference>
<name>A0A7W3JA09_9MICO</name>
<dbReference type="PANTHER" id="PTHR32027">
    <property type="entry name" value="CYTOSINE DEAMINASE"/>
    <property type="match status" value="1"/>
</dbReference>
<accession>A0A7W3JA09</accession>
<dbReference type="AlphaFoldDB" id="A0A7W3JA09"/>
<evidence type="ECO:0000313" key="3">
    <source>
        <dbReference type="Proteomes" id="UP000540568"/>
    </source>
</evidence>
<dbReference type="InterPro" id="IPR032466">
    <property type="entry name" value="Metal_Hydrolase"/>
</dbReference>
<dbReference type="Gene3D" id="2.30.40.10">
    <property type="entry name" value="Urease, subunit C, domain 1"/>
    <property type="match status" value="1"/>
</dbReference>
<dbReference type="InterPro" id="IPR013108">
    <property type="entry name" value="Amidohydro_3"/>
</dbReference>
<dbReference type="InterPro" id="IPR011059">
    <property type="entry name" value="Metal-dep_hydrolase_composite"/>
</dbReference>